<feature type="compositionally biased region" description="Polar residues" evidence="1">
    <location>
        <begin position="396"/>
        <end position="406"/>
    </location>
</feature>
<dbReference type="Proteomes" id="UP001186944">
    <property type="component" value="Unassembled WGS sequence"/>
</dbReference>
<dbReference type="EMBL" id="VSWD01000009">
    <property type="protein sequence ID" value="KAK3092945.1"/>
    <property type="molecule type" value="Genomic_DNA"/>
</dbReference>
<evidence type="ECO:0000313" key="3">
    <source>
        <dbReference type="Proteomes" id="UP001186944"/>
    </source>
</evidence>
<dbReference type="InterPro" id="IPR039635">
    <property type="entry name" value="ERMARD"/>
</dbReference>
<protein>
    <submittedName>
        <fullName evidence="2">Uncharacterized protein</fullName>
    </submittedName>
</protein>
<name>A0AA88Y2W5_PINIB</name>
<accession>A0AA88Y2W5</accession>
<proteinExistence type="predicted"/>
<keyword evidence="3" id="KW-1185">Reference proteome</keyword>
<feature type="region of interest" description="Disordered" evidence="1">
    <location>
        <begin position="395"/>
        <end position="474"/>
    </location>
</feature>
<reference evidence="2" key="1">
    <citation type="submission" date="2019-08" db="EMBL/GenBank/DDBJ databases">
        <title>The improved chromosome-level genome for the pearl oyster Pinctada fucata martensii using PacBio sequencing and Hi-C.</title>
        <authorList>
            <person name="Zheng Z."/>
        </authorList>
    </citation>
    <scope>NUCLEOTIDE SEQUENCE</scope>
    <source>
        <strain evidence="2">ZZ-2019</strain>
        <tissue evidence="2">Adductor muscle</tissue>
    </source>
</reference>
<dbReference type="AlphaFoldDB" id="A0AA88Y2W5"/>
<sequence length="503" mass="57290">MESFLSPCVHNLITNVGSDNREPCSVQYFLCDGILNQNKLKEILPETAEYFEECTRQLAPVFSQAERLLSRLDTEDYGRQYDQLNTVLGNIQMLDPVLPSGAENQLKEELGENFMDMIHDLLVYPDGPRVRDKLGHGEVDFYDFPEILVKAVILTVCAFVIQKTASSRQTNTCSDQKVFLTSLKEYTRKYNSLFHPVSMVKKKLHDVVELFLAFRNSIKLSPDLQLRTANTVYLNEDHLRGMFLVRSEQATKLCDKLFTTQELSVPREKDTHSFDGRHNSASLRSSEPHISEIVCLLQHIVDEIHTVLRQTTDTLADRQQQFSDHLLRSRQRDNLKKLINSCPFLHQSMLFVSVIVIWQLYNLESQKMTRTKTVKVKVTANPEGRMLKYGLALDYQGQTDGDNNTAPHKHEGQTDGDNNTAPHKHEGQTDGDNNTAPHKHEGQTDGDNNTAPHKHEGQTDGDNNTAPHKHEGQQTETITQLLINTKDKQTETITQLLINTKDK</sequence>
<comment type="caution">
    <text evidence="2">The sequence shown here is derived from an EMBL/GenBank/DDBJ whole genome shotgun (WGS) entry which is preliminary data.</text>
</comment>
<evidence type="ECO:0000313" key="2">
    <source>
        <dbReference type="EMBL" id="KAK3092945.1"/>
    </source>
</evidence>
<dbReference type="PANTHER" id="PTHR31701">
    <property type="entry name" value="ENDOPLASMIC RETICULUM MEMBRANE-ASSOCIATED RNA DEGRADATION PROTEIN"/>
    <property type="match status" value="1"/>
</dbReference>
<evidence type="ECO:0000256" key="1">
    <source>
        <dbReference type="SAM" id="MobiDB-lite"/>
    </source>
</evidence>
<organism evidence="2 3">
    <name type="scientific">Pinctada imbricata</name>
    <name type="common">Atlantic pearl-oyster</name>
    <name type="synonym">Pinctada martensii</name>
    <dbReference type="NCBI Taxonomy" id="66713"/>
    <lineage>
        <taxon>Eukaryota</taxon>
        <taxon>Metazoa</taxon>
        <taxon>Spiralia</taxon>
        <taxon>Lophotrochozoa</taxon>
        <taxon>Mollusca</taxon>
        <taxon>Bivalvia</taxon>
        <taxon>Autobranchia</taxon>
        <taxon>Pteriomorphia</taxon>
        <taxon>Pterioida</taxon>
        <taxon>Pterioidea</taxon>
        <taxon>Pteriidae</taxon>
        <taxon>Pinctada</taxon>
    </lineage>
</organism>
<dbReference type="PANTHER" id="PTHR31701:SF2">
    <property type="entry name" value="ENDOPLASMIC RETICULUM MEMBRANE-ASSOCIATED RNA DEGRADATION PROTEIN"/>
    <property type="match status" value="1"/>
</dbReference>
<gene>
    <name evidence="2" type="ORF">FSP39_009217</name>
</gene>